<dbReference type="Proteomes" id="UP001152519">
    <property type="component" value="Unassembled WGS sequence"/>
</dbReference>
<dbReference type="EMBL" id="CAJSLV010000125">
    <property type="protein sequence ID" value="CAG6399416.1"/>
    <property type="molecule type" value="Genomic_DNA"/>
</dbReference>
<dbReference type="AlphaFoldDB" id="A0A9W4GWM2"/>
<evidence type="ECO:0000313" key="2">
    <source>
        <dbReference type="EMBL" id="CAG6399416.1"/>
    </source>
</evidence>
<reference evidence="2" key="1">
    <citation type="submission" date="2021-05" db="EMBL/GenBank/DDBJ databases">
        <authorList>
            <person name="Arsene-Ploetze F."/>
        </authorList>
    </citation>
    <scope>NUCLEOTIDE SEQUENCE</scope>
    <source>
        <strain evidence="2">DSM 42138</strain>
    </source>
</reference>
<proteinExistence type="predicted"/>
<sequence length="55" mass="5863">MSKGAADVTSATPKIRQHDNRGALFGRAVPDTLFSAPRRPGWWNADTASLNLAAP</sequence>
<comment type="caution">
    <text evidence="2">The sequence shown here is derived from an EMBL/GenBank/DDBJ whole genome shotgun (WGS) entry which is preliminary data.</text>
</comment>
<evidence type="ECO:0000256" key="1">
    <source>
        <dbReference type="SAM" id="MobiDB-lite"/>
    </source>
</evidence>
<evidence type="ECO:0000313" key="3">
    <source>
        <dbReference type="Proteomes" id="UP001152519"/>
    </source>
</evidence>
<keyword evidence="3" id="KW-1185">Reference proteome</keyword>
<organism evidence="2 3">
    <name type="scientific">Actinacidiphila cocklensis</name>
    <dbReference type="NCBI Taxonomy" id="887465"/>
    <lineage>
        <taxon>Bacteria</taxon>
        <taxon>Bacillati</taxon>
        <taxon>Actinomycetota</taxon>
        <taxon>Actinomycetes</taxon>
        <taxon>Kitasatosporales</taxon>
        <taxon>Streptomycetaceae</taxon>
        <taxon>Actinacidiphila</taxon>
    </lineage>
</organism>
<protein>
    <submittedName>
        <fullName evidence="2">Uncharacterized protein</fullName>
    </submittedName>
</protein>
<name>A0A9W4GWM2_9ACTN</name>
<accession>A0A9W4GWM2</accession>
<gene>
    <name evidence="2" type="ORF">SCOCK_90173</name>
</gene>
<feature type="region of interest" description="Disordered" evidence="1">
    <location>
        <begin position="1"/>
        <end position="22"/>
    </location>
</feature>